<feature type="domain" description="Thioredoxin-like fold" evidence="1">
    <location>
        <begin position="1"/>
        <end position="38"/>
    </location>
</feature>
<proteinExistence type="predicted"/>
<dbReference type="InterPro" id="IPR012336">
    <property type="entry name" value="Thioredoxin-like_fold"/>
</dbReference>
<dbReference type="EMBL" id="CP001357">
    <property type="protein sequence ID" value="ACN84703.1"/>
    <property type="molecule type" value="Genomic_DNA"/>
</dbReference>
<reference evidence="2 3" key="1">
    <citation type="journal article" date="2009" name="PLoS ONE">
        <title>Genome sequence of the pathogenic intestinal spirochete Brachyspira hyodysenteriae reveals adaptations to its lifestyle in the porcine large intestine.</title>
        <authorList>
            <person name="Bellgard M.I."/>
            <person name="Wanchanthuek P."/>
            <person name="La T."/>
            <person name="Ryan K."/>
            <person name="Moolhuijzen P."/>
            <person name="Albertyn Z."/>
            <person name="Shaban B."/>
            <person name="Motro Y."/>
            <person name="Dunn D.S."/>
            <person name="Schibeci D."/>
            <person name="Hunter A."/>
            <person name="Barrero R."/>
            <person name="Phillips N.D."/>
            <person name="Hampson D.J."/>
        </authorList>
    </citation>
    <scope>NUCLEOTIDE SEQUENCE [LARGE SCALE GENOMIC DNA]</scope>
    <source>
        <strain evidence="3">ATCC 49526 / WA1</strain>
    </source>
</reference>
<dbReference type="SUPFAM" id="SSF52833">
    <property type="entry name" value="Thioredoxin-like"/>
    <property type="match status" value="1"/>
</dbReference>
<evidence type="ECO:0000313" key="3">
    <source>
        <dbReference type="Proteomes" id="UP000001803"/>
    </source>
</evidence>
<dbReference type="Pfam" id="PF13192">
    <property type="entry name" value="Thioredoxin_3"/>
    <property type="match status" value="1"/>
</dbReference>
<protein>
    <recommendedName>
        <fullName evidence="1">Thioredoxin-like fold domain-containing protein</fullName>
    </recommendedName>
</protein>
<dbReference type="Proteomes" id="UP000001803">
    <property type="component" value="Chromosome"/>
</dbReference>
<evidence type="ECO:0000313" key="2">
    <source>
        <dbReference type="EMBL" id="ACN84703.1"/>
    </source>
</evidence>
<keyword evidence="3" id="KW-1185">Reference proteome</keyword>
<dbReference type="AlphaFoldDB" id="A0A3B6VEI9"/>
<dbReference type="STRING" id="565034.BHWA1_02247"/>
<accession>A0A3B6VEI9</accession>
<gene>
    <name evidence="2" type="ordered locus">BHWA1_02247</name>
</gene>
<evidence type="ECO:0000259" key="1">
    <source>
        <dbReference type="Pfam" id="PF13192"/>
    </source>
</evidence>
<name>A0A3B6VEI9_BRAHW</name>
<dbReference type="Gene3D" id="3.40.30.10">
    <property type="entry name" value="Glutaredoxin"/>
    <property type="match status" value="1"/>
</dbReference>
<organism evidence="2 3">
    <name type="scientific">Brachyspira hyodysenteriae (strain ATCC 49526 / WA1)</name>
    <dbReference type="NCBI Taxonomy" id="565034"/>
    <lineage>
        <taxon>Bacteria</taxon>
        <taxon>Pseudomonadati</taxon>
        <taxon>Spirochaetota</taxon>
        <taxon>Spirochaetia</taxon>
        <taxon>Brachyspirales</taxon>
        <taxon>Brachyspiraceae</taxon>
        <taxon>Brachyspira</taxon>
    </lineage>
</organism>
<dbReference type="InterPro" id="IPR036249">
    <property type="entry name" value="Thioredoxin-like_sf"/>
</dbReference>
<sequence length="41" mass="4510">MAEIASYGVMSTPALLLDDKVLSYGKVLSKDEIIKILKENL</sequence>
<dbReference type="KEGG" id="bhy:BHWA1_02247"/>